<dbReference type="AlphaFoldDB" id="A0AAW0IMG3"/>
<organism evidence="1 2">
    <name type="scientific">Quercus suber</name>
    <name type="common">Cork oak</name>
    <dbReference type="NCBI Taxonomy" id="58331"/>
    <lineage>
        <taxon>Eukaryota</taxon>
        <taxon>Viridiplantae</taxon>
        <taxon>Streptophyta</taxon>
        <taxon>Embryophyta</taxon>
        <taxon>Tracheophyta</taxon>
        <taxon>Spermatophyta</taxon>
        <taxon>Magnoliopsida</taxon>
        <taxon>eudicotyledons</taxon>
        <taxon>Gunneridae</taxon>
        <taxon>Pentapetalae</taxon>
        <taxon>rosids</taxon>
        <taxon>fabids</taxon>
        <taxon>Fagales</taxon>
        <taxon>Fagaceae</taxon>
        <taxon>Quercus</taxon>
    </lineage>
</organism>
<evidence type="ECO:0000313" key="1">
    <source>
        <dbReference type="EMBL" id="KAK7815650.1"/>
    </source>
</evidence>
<reference evidence="1 2" key="1">
    <citation type="journal article" date="2018" name="Sci. Data">
        <title>The draft genome sequence of cork oak.</title>
        <authorList>
            <person name="Ramos A.M."/>
            <person name="Usie A."/>
            <person name="Barbosa P."/>
            <person name="Barros P.M."/>
            <person name="Capote T."/>
            <person name="Chaves I."/>
            <person name="Simoes F."/>
            <person name="Abreu I."/>
            <person name="Carrasquinho I."/>
            <person name="Faro C."/>
            <person name="Guimaraes J.B."/>
            <person name="Mendonca D."/>
            <person name="Nobrega F."/>
            <person name="Rodrigues L."/>
            <person name="Saibo N.J.M."/>
            <person name="Varela M.C."/>
            <person name="Egas C."/>
            <person name="Matos J."/>
            <person name="Miguel C.M."/>
            <person name="Oliveira M.M."/>
            <person name="Ricardo C.P."/>
            <person name="Goncalves S."/>
        </authorList>
    </citation>
    <scope>NUCLEOTIDE SEQUENCE [LARGE SCALE GENOMIC DNA]</scope>
    <source>
        <strain evidence="2">cv. HL8</strain>
    </source>
</reference>
<proteinExistence type="predicted"/>
<dbReference type="Proteomes" id="UP000237347">
    <property type="component" value="Unassembled WGS sequence"/>
</dbReference>
<comment type="caution">
    <text evidence="1">The sequence shown here is derived from an EMBL/GenBank/DDBJ whole genome shotgun (WGS) entry which is preliminary data.</text>
</comment>
<evidence type="ECO:0000313" key="2">
    <source>
        <dbReference type="Proteomes" id="UP000237347"/>
    </source>
</evidence>
<protein>
    <submittedName>
        <fullName evidence="1">Uncharacterized protein</fullName>
    </submittedName>
</protein>
<accession>A0AAW0IMG3</accession>
<name>A0AAW0IMG3_QUESU</name>
<gene>
    <name evidence="1" type="ORF">CFP56_001266</name>
</gene>
<keyword evidence="2" id="KW-1185">Reference proteome</keyword>
<dbReference type="EMBL" id="PKMF04000989">
    <property type="protein sequence ID" value="KAK7815650.1"/>
    <property type="molecule type" value="Genomic_DNA"/>
</dbReference>
<sequence length="212" mass="23857">MLSIRKRSLYFAIGIGVIFETLDPHVPRAPHKTDFNHVSKREKSQRKSNLFKERSWFQISNISYSEVLDPQEAVNLYGGACTWNGMPLPSNNYIELNSAGSWSVDCRVSIEYCYGVGGEGRNWNGMIENGIMGRYFGNLGGNVDKSHDSGVVQPPTASLLLLFLSLPLVSNRVNNLYLFLVDVKISDKIYYITMKGSRPLILNSQPNFLQKS</sequence>